<gene>
    <name evidence="3" type="ORF">BMF94_3809</name>
</gene>
<feature type="domain" description="PH" evidence="2">
    <location>
        <begin position="5"/>
        <end position="98"/>
    </location>
</feature>
<evidence type="ECO:0000313" key="4">
    <source>
        <dbReference type="Proteomes" id="UP000237144"/>
    </source>
</evidence>
<feature type="non-terminal residue" evidence="3">
    <location>
        <position position="158"/>
    </location>
</feature>
<dbReference type="SUPFAM" id="SSF50729">
    <property type="entry name" value="PH domain-like"/>
    <property type="match status" value="1"/>
</dbReference>
<comment type="caution">
    <text evidence="3">The sequence shown here is derived from an EMBL/GenBank/DDBJ whole genome shotgun (WGS) entry which is preliminary data.</text>
</comment>
<dbReference type="GO" id="GO:0006869">
    <property type="term" value="P:lipid transport"/>
    <property type="evidence" value="ECO:0007669"/>
    <property type="project" value="UniProtKB-ARBA"/>
</dbReference>
<keyword evidence="4" id="KW-1185">Reference proteome</keyword>
<dbReference type="InterPro" id="IPR041680">
    <property type="entry name" value="PH_8"/>
</dbReference>
<evidence type="ECO:0000259" key="2">
    <source>
        <dbReference type="SMART" id="SM00233"/>
    </source>
</evidence>
<name>A0A2S5B8U2_9BASI</name>
<dbReference type="STRING" id="741276.A0A2S5B8U2"/>
<accession>A0A2S5B8U2</accession>
<dbReference type="Proteomes" id="UP000237144">
    <property type="component" value="Unassembled WGS sequence"/>
</dbReference>
<dbReference type="EMBL" id="PJQD01000039">
    <property type="protein sequence ID" value="POY73179.1"/>
    <property type="molecule type" value="Genomic_DNA"/>
</dbReference>
<dbReference type="OrthoDB" id="3235570at2759"/>
<dbReference type="SMART" id="SM00233">
    <property type="entry name" value="PH"/>
    <property type="match status" value="1"/>
</dbReference>
<proteinExistence type="inferred from homology"/>
<dbReference type="Gene3D" id="2.30.29.30">
    <property type="entry name" value="Pleckstrin-homology domain (PH domain)/Phosphotyrosine-binding domain (PTB)"/>
    <property type="match status" value="1"/>
</dbReference>
<evidence type="ECO:0000256" key="1">
    <source>
        <dbReference type="ARBA" id="ARBA00008842"/>
    </source>
</evidence>
<organism evidence="3 4">
    <name type="scientific">Rhodotorula taiwanensis</name>
    <dbReference type="NCBI Taxonomy" id="741276"/>
    <lineage>
        <taxon>Eukaryota</taxon>
        <taxon>Fungi</taxon>
        <taxon>Dikarya</taxon>
        <taxon>Basidiomycota</taxon>
        <taxon>Pucciniomycotina</taxon>
        <taxon>Microbotryomycetes</taxon>
        <taxon>Sporidiobolales</taxon>
        <taxon>Sporidiobolaceae</taxon>
        <taxon>Rhodotorula</taxon>
    </lineage>
</organism>
<reference evidence="3 4" key="1">
    <citation type="journal article" date="2018" name="Front. Microbiol.">
        <title>Prospects for Fungal Bioremediation of Acidic Radioactive Waste Sites: Characterization and Genome Sequence of Rhodotorula taiwanensis MD1149.</title>
        <authorList>
            <person name="Tkavc R."/>
            <person name="Matrosova V.Y."/>
            <person name="Grichenko O.E."/>
            <person name="Gostincar C."/>
            <person name="Volpe R.P."/>
            <person name="Klimenkova P."/>
            <person name="Gaidamakova E.K."/>
            <person name="Zhou C.E."/>
            <person name="Stewart B.J."/>
            <person name="Lyman M.G."/>
            <person name="Malfatti S.A."/>
            <person name="Rubinfeld B."/>
            <person name="Courtot M."/>
            <person name="Singh J."/>
            <person name="Dalgard C.L."/>
            <person name="Hamilton T."/>
            <person name="Frey K.G."/>
            <person name="Gunde-Cimerman N."/>
            <person name="Dugan L."/>
            <person name="Daly M.J."/>
        </authorList>
    </citation>
    <scope>NUCLEOTIDE SEQUENCE [LARGE SCALE GENOMIC DNA]</scope>
    <source>
        <strain evidence="3 4">MD1149</strain>
    </source>
</reference>
<protein>
    <recommendedName>
        <fullName evidence="2">PH domain-containing protein</fullName>
    </recommendedName>
</protein>
<sequence>MASIVVMEGFMLKKKRKALQGYGRRYFRLSSDGQLSYAFNPHAPVRDSVSVPLAFISASRKHRTLDIDGGNAVFHCKCLSLADFDQWATASKAFINVAHRNKDSAKIVGNRLLSSPTTTAAAAGIPAAGNALDRVYAALAKLSQPICDLELVAHEFGQ</sequence>
<dbReference type="InterPro" id="IPR011993">
    <property type="entry name" value="PH-like_dom_sf"/>
</dbReference>
<comment type="similarity">
    <text evidence="1">Belongs to the OSBP family.</text>
</comment>
<evidence type="ECO:0000313" key="3">
    <source>
        <dbReference type="EMBL" id="POY73179.1"/>
    </source>
</evidence>
<dbReference type="Pfam" id="PF15409">
    <property type="entry name" value="PH_8"/>
    <property type="match status" value="1"/>
</dbReference>
<dbReference type="AlphaFoldDB" id="A0A2S5B8U2"/>
<dbReference type="InterPro" id="IPR001849">
    <property type="entry name" value="PH_domain"/>
</dbReference>